<reference evidence="1 2" key="1">
    <citation type="submission" date="2022-05" db="EMBL/GenBank/DDBJ databases">
        <title>Novel Pseudomonas spp. Isolated from a Rainbow Trout Aquaculture Facility.</title>
        <authorList>
            <person name="Testerman T."/>
            <person name="Graf J."/>
        </authorList>
    </citation>
    <scope>NUCLEOTIDE SEQUENCE [LARGE SCALE GENOMIC DNA]</scope>
    <source>
        <strain evidence="1 2">ID1042</strain>
    </source>
</reference>
<gene>
    <name evidence="1" type="ORF">M5G27_30590</name>
</gene>
<sequence length="68" mass="7267">MYDLGINYYDRVVASTGKRKGQKDFVRLFLVPGMGHCLGGPGVTNIGQPFSADVPSAVHNDALMTLVA</sequence>
<dbReference type="GO" id="GO:0052689">
    <property type="term" value="F:carboxylic ester hydrolase activity"/>
    <property type="evidence" value="ECO:0007669"/>
    <property type="project" value="UniProtKB-KW"/>
</dbReference>
<dbReference type="AlphaFoldDB" id="A0A9X4C7P9"/>
<dbReference type="EMBL" id="JAMDHA010000066">
    <property type="protein sequence ID" value="MDD1011797.1"/>
    <property type="molecule type" value="Genomic_DNA"/>
</dbReference>
<keyword evidence="1" id="KW-0378">Hydrolase</keyword>
<accession>A0A9X4C7P9</accession>
<comment type="caution">
    <text evidence="1">The sequence shown here is derived from an EMBL/GenBank/DDBJ whole genome shotgun (WGS) entry which is preliminary data.</text>
</comment>
<dbReference type="Proteomes" id="UP001148185">
    <property type="component" value="Unassembled WGS sequence"/>
</dbReference>
<name>A0A9X4C7P9_9PSED</name>
<evidence type="ECO:0000313" key="1">
    <source>
        <dbReference type="EMBL" id="MDD1011797.1"/>
    </source>
</evidence>
<keyword evidence="2" id="KW-1185">Reference proteome</keyword>
<organism evidence="1 2">
    <name type="scientific">Pseudomonas shahriarae</name>
    <dbReference type="NCBI Taxonomy" id="2745512"/>
    <lineage>
        <taxon>Bacteria</taxon>
        <taxon>Pseudomonadati</taxon>
        <taxon>Pseudomonadota</taxon>
        <taxon>Gammaproteobacteria</taxon>
        <taxon>Pseudomonadales</taxon>
        <taxon>Pseudomonadaceae</taxon>
        <taxon>Pseudomonas</taxon>
    </lineage>
</organism>
<proteinExistence type="predicted"/>
<evidence type="ECO:0000313" key="2">
    <source>
        <dbReference type="Proteomes" id="UP001148185"/>
    </source>
</evidence>
<protein>
    <submittedName>
        <fullName evidence="1">Tannase/feruloyl esterase family alpha/beta hydrolase</fullName>
    </submittedName>
</protein>